<dbReference type="InterPro" id="IPR051792">
    <property type="entry name" value="GGT_bact"/>
</dbReference>
<dbReference type="OrthoDB" id="9781342at2"/>
<name>A0A245ZT47_9SPHN</name>
<feature type="chain" id="PRO_5012647911" evidence="5">
    <location>
        <begin position="25"/>
        <end position="580"/>
    </location>
</feature>
<evidence type="ECO:0000313" key="6">
    <source>
        <dbReference type="EMBL" id="OWK32890.1"/>
    </source>
</evidence>
<dbReference type="Gene3D" id="3.60.20.40">
    <property type="match status" value="1"/>
</dbReference>
<dbReference type="InterPro" id="IPR043138">
    <property type="entry name" value="GGT_lsub"/>
</dbReference>
<keyword evidence="4" id="KW-0865">Zymogen</keyword>
<dbReference type="PANTHER" id="PTHR43199:SF1">
    <property type="entry name" value="GLUTATHIONE HYDROLASE PROENZYME"/>
    <property type="match status" value="1"/>
</dbReference>
<keyword evidence="5" id="KW-0732">Signal</keyword>
<keyword evidence="7" id="KW-1185">Reference proteome</keyword>
<evidence type="ECO:0000256" key="4">
    <source>
        <dbReference type="ARBA" id="ARBA00023145"/>
    </source>
</evidence>
<gene>
    <name evidence="6" type="primary">ggt</name>
    <name evidence="6" type="ORF">SPMU_12320</name>
</gene>
<keyword evidence="2 6" id="KW-0808">Transferase</keyword>
<accession>A0A245ZT47</accession>
<evidence type="ECO:0000256" key="2">
    <source>
        <dbReference type="ARBA" id="ARBA00022679"/>
    </source>
</evidence>
<dbReference type="EC" id="3.4.19.13" evidence="6"/>
<keyword evidence="6" id="KW-0012">Acyltransferase</keyword>
<reference evidence="6 7" key="1">
    <citation type="submission" date="2017-03" db="EMBL/GenBank/DDBJ databases">
        <title>Genome sequence of Sphingomonas mucosissima DSM 17494.</title>
        <authorList>
            <person name="Poehlein A."/>
            <person name="Wuebbeler J.H."/>
            <person name="Steinbuechel A."/>
            <person name="Daniel R."/>
        </authorList>
    </citation>
    <scope>NUCLEOTIDE SEQUENCE [LARGE SCALE GENOMIC DNA]</scope>
    <source>
        <strain evidence="6 7">DSM 17494</strain>
    </source>
</reference>
<evidence type="ECO:0000256" key="5">
    <source>
        <dbReference type="SAM" id="SignalP"/>
    </source>
</evidence>
<feature type="signal peptide" evidence="5">
    <location>
        <begin position="1"/>
        <end position="24"/>
    </location>
</feature>
<protein>
    <submittedName>
        <fullName evidence="6">Gamma-glutamyltranspeptidase</fullName>
        <ecNumber evidence="6">2.3.2.2</ecNumber>
        <ecNumber evidence="6">3.4.19.13</ecNumber>
    </submittedName>
</protein>
<keyword evidence="3 6" id="KW-0378">Hydrolase</keyword>
<dbReference type="EC" id="2.3.2.2" evidence="6"/>
<dbReference type="Gene3D" id="1.10.246.130">
    <property type="match status" value="1"/>
</dbReference>
<dbReference type="SUPFAM" id="SSF56235">
    <property type="entry name" value="N-terminal nucleophile aminohydrolases (Ntn hydrolases)"/>
    <property type="match status" value="1"/>
</dbReference>
<organism evidence="6 7">
    <name type="scientific">Sphingomonas mucosissima</name>
    <dbReference type="NCBI Taxonomy" id="370959"/>
    <lineage>
        <taxon>Bacteria</taxon>
        <taxon>Pseudomonadati</taxon>
        <taxon>Pseudomonadota</taxon>
        <taxon>Alphaproteobacteria</taxon>
        <taxon>Sphingomonadales</taxon>
        <taxon>Sphingomonadaceae</taxon>
        <taxon>Sphingomonas</taxon>
    </lineage>
</organism>
<dbReference type="PANTHER" id="PTHR43199">
    <property type="entry name" value="GLUTATHIONE HYDROLASE"/>
    <property type="match status" value="1"/>
</dbReference>
<dbReference type="GO" id="GO:0036374">
    <property type="term" value="F:glutathione hydrolase activity"/>
    <property type="evidence" value="ECO:0007669"/>
    <property type="project" value="UniProtKB-EC"/>
</dbReference>
<dbReference type="GO" id="GO:0103068">
    <property type="term" value="F:leukotriene C4 gamma-glutamyl transferase activity"/>
    <property type="evidence" value="ECO:0007669"/>
    <property type="project" value="UniProtKB-EC"/>
</dbReference>
<comment type="similarity">
    <text evidence="1">Belongs to the gamma-glutamyltransferase family.</text>
</comment>
<proteinExistence type="inferred from homology"/>
<dbReference type="RefSeq" id="WP_088332801.1">
    <property type="nucleotide sequence ID" value="NZ_NBBJ01000001.1"/>
</dbReference>
<dbReference type="Pfam" id="PF01019">
    <property type="entry name" value="G_glu_transpept"/>
    <property type="match status" value="1"/>
</dbReference>
<dbReference type="PRINTS" id="PR01210">
    <property type="entry name" value="GGTRANSPTASE"/>
</dbReference>
<evidence type="ECO:0000256" key="1">
    <source>
        <dbReference type="ARBA" id="ARBA00009381"/>
    </source>
</evidence>
<evidence type="ECO:0000256" key="3">
    <source>
        <dbReference type="ARBA" id="ARBA00022801"/>
    </source>
</evidence>
<dbReference type="EMBL" id="NBBJ01000001">
    <property type="protein sequence ID" value="OWK32890.1"/>
    <property type="molecule type" value="Genomic_DNA"/>
</dbReference>
<comment type="caution">
    <text evidence="6">The sequence shown here is derived from an EMBL/GenBank/DDBJ whole genome shotgun (WGS) entry which is preliminary data.</text>
</comment>
<dbReference type="InterPro" id="IPR043137">
    <property type="entry name" value="GGT_ssub_C"/>
</dbReference>
<dbReference type="AlphaFoldDB" id="A0A245ZT47"/>
<dbReference type="InterPro" id="IPR029055">
    <property type="entry name" value="Ntn_hydrolases_N"/>
</dbReference>
<dbReference type="Proteomes" id="UP000197783">
    <property type="component" value="Unassembled WGS sequence"/>
</dbReference>
<evidence type="ECO:0000313" key="7">
    <source>
        <dbReference type="Proteomes" id="UP000197783"/>
    </source>
</evidence>
<sequence length="580" mass="59534">MKNLLALTALLAPIALVAPRAAEAQGMVTSADPRATEAGLEILNAGGTAADAAVAMMLALTVVEPQSSGIGGGGFMLHQSGGGPLETIDGREKAPAAATPQRFLGADGKPLPYIQAFPGGKSVGVPGNIRLAALANKKWGKLRWKALFAPAIRLAEGGYPVTRPLAAASANLAPLWGGGSTAVAGPEGGTSTGTGAAAGRFPDAAALYTRNGKPLVEGETVKNPALGKLLRQIAAKGPDAFYKGQNAKALIKVVTATKIAPSDMTLADLAAYQAKERPPVCGTYRSYKICGMAPPSSGATTVLQILGMLERFDLAKLGKDSPVAWHLIGEAMQLAYADREMYLGDADFVDVPVAGLIDKGYIAQRSGLISQTRALGTYQPGTPPGAKPRTFAPQAEVPGTTHFVAVDGKGDIVAMTSTIEGPFGSQLIANGFALNNELTDFSLAPEQNGAPVANRVQGGKRPLSSMAPTIVYDASGAPIFTVGAAGGKTILMQVTKAIIAHLDWKLPAREALGLGLIYFNKDGLVLEQGTSLPAMKPALEAMGHKVSVARLGLKANAAEKTATGWVGAPDPRSVGTALNQ</sequence>